<reference evidence="3 4" key="1">
    <citation type="submission" date="2024-10" db="EMBL/GenBank/DDBJ databases">
        <title>The Natural Products Discovery Center: Release of the First 8490 Sequenced Strains for Exploring Actinobacteria Biosynthetic Diversity.</title>
        <authorList>
            <person name="Kalkreuter E."/>
            <person name="Kautsar S.A."/>
            <person name="Yang D."/>
            <person name="Bader C.D."/>
            <person name="Teijaro C.N."/>
            <person name="Fluegel L."/>
            <person name="Davis C.M."/>
            <person name="Simpson J.R."/>
            <person name="Lauterbach L."/>
            <person name="Steele A.D."/>
            <person name="Gui C."/>
            <person name="Meng S."/>
            <person name="Li G."/>
            <person name="Viehrig K."/>
            <person name="Ye F."/>
            <person name="Su P."/>
            <person name="Kiefer A.F."/>
            <person name="Nichols A."/>
            <person name="Cepeda A.J."/>
            <person name="Yan W."/>
            <person name="Fan B."/>
            <person name="Jiang Y."/>
            <person name="Adhikari A."/>
            <person name="Zheng C.-J."/>
            <person name="Schuster L."/>
            <person name="Cowan T.M."/>
            <person name="Smanski M.J."/>
            <person name="Chevrette M.G."/>
            <person name="De Carvalho L.P.S."/>
            <person name="Shen B."/>
        </authorList>
    </citation>
    <scope>NUCLEOTIDE SEQUENCE [LARGE SCALE GENOMIC DNA]</scope>
    <source>
        <strain evidence="3 4">NPDC017990</strain>
    </source>
</reference>
<feature type="compositionally biased region" description="Polar residues" evidence="1">
    <location>
        <begin position="87"/>
        <end position="98"/>
    </location>
</feature>
<dbReference type="EMBL" id="JBIRGQ010000012">
    <property type="protein sequence ID" value="MFH8551527.1"/>
    <property type="molecule type" value="Genomic_DNA"/>
</dbReference>
<dbReference type="Pfam" id="PF19347">
    <property type="entry name" value="DUF5925"/>
    <property type="match status" value="1"/>
</dbReference>
<gene>
    <name evidence="3" type="ORF">ACH4F9_41770</name>
</gene>
<feature type="region of interest" description="Disordered" evidence="1">
    <location>
        <begin position="65"/>
        <end position="98"/>
    </location>
</feature>
<name>A0ABW7R2R2_9ACTN</name>
<evidence type="ECO:0000256" key="1">
    <source>
        <dbReference type="SAM" id="MobiDB-lite"/>
    </source>
</evidence>
<evidence type="ECO:0000313" key="4">
    <source>
        <dbReference type="Proteomes" id="UP001610818"/>
    </source>
</evidence>
<accession>A0ABW7R2R2</accession>
<dbReference type="Proteomes" id="UP001610818">
    <property type="component" value="Unassembled WGS sequence"/>
</dbReference>
<sequence>MSANPYDALPIRPNVDDSDSPANVIDALFLGRFATGTQSHSHSASIDRVRSSVSRLPPEVRVLRFTRDDDRASSSPRATAGPCSSPGRATTGPTTSWR</sequence>
<dbReference type="RefSeq" id="WP_397718492.1">
    <property type="nucleotide sequence ID" value="NZ_JBIRGN010000012.1"/>
</dbReference>
<feature type="region of interest" description="Disordered" evidence="1">
    <location>
        <begin position="1"/>
        <end position="21"/>
    </location>
</feature>
<protein>
    <submittedName>
        <fullName evidence="3">DUF5925 domain-containing protein</fullName>
    </submittedName>
</protein>
<organism evidence="3 4">
    <name type="scientific">Streptomyces longisporoflavus</name>
    <dbReference type="NCBI Taxonomy" id="28044"/>
    <lineage>
        <taxon>Bacteria</taxon>
        <taxon>Bacillati</taxon>
        <taxon>Actinomycetota</taxon>
        <taxon>Actinomycetes</taxon>
        <taxon>Kitasatosporales</taxon>
        <taxon>Streptomycetaceae</taxon>
        <taxon>Streptomyces</taxon>
    </lineage>
</organism>
<dbReference type="InterPro" id="IPR045969">
    <property type="entry name" value="DUF5925"/>
</dbReference>
<feature type="domain" description="DUF5925" evidence="2">
    <location>
        <begin position="2"/>
        <end position="73"/>
    </location>
</feature>
<proteinExistence type="predicted"/>
<evidence type="ECO:0000313" key="3">
    <source>
        <dbReference type="EMBL" id="MFH8551527.1"/>
    </source>
</evidence>
<comment type="caution">
    <text evidence="3">The sequence shown here is derived from an EMBL/GenBank/DDBJ whole genome shotgun (WGS) entry which is preliminary data.</text>
</comment>
<keyword evidence="4" id="KW-1185">Reference proteome</keyword>
<evidence type="ECO:0000259" key="2">
    <source>
        <dbReference type="Pfam" id="PF19347"/>
    </source>
</evidence>